<organism evidence="3 4">
    <name type="scientific">Cohnella fermenti</name>
    <dbReference type="NCBI Taxonomy" id="2565925"/>
    <lineage>
        <taxon>Bacteria</taxon>
        <taxon>Bacillati</taxon>
        <taxon>Bacillota</taxon>
        <taxon>Bacilli</taxon>
        <taxon>Bacillales</taxon>
        <taxon>Paenibacillaceae</taxon>
        <taxon>Cohnella</taxon>
    </lineage>
</organism>
<keyword evidence="1" id="KW-0560">Oxidoreductase</keyword>
<dbReference type="InterPro" id="IPR050523">
    <property type="entry name" value="AKR_Detox_Biosynth"/>
</dbReference>
<dbReference type="Pfam" id="PF00248">
    <property type="entry name" value="Aldo_ket_red"/>
    <property type="match status" value="1"/>
</dbReference>
<dbReference type="PANTHER" id="PTHR43364:SF4">
    <property type="entry name" value="NAD(P)-LINKED OXIDOREDUCTASE SUPERFAMILY PROTEIN"/>
    <property type="match status" value="1"/>
</dbReference>
<comment type="caution">
    <text evidence="3">The sequence shown here is derived from an EMBL/GenBank/DDBJ whole genome shotgun (WGS) entry which is preliminary data.</text>
</comment>
<dbReference type="GO" id="GO:0016491">
    <property type="term" value="F:oxidoreductase activity"/>
    <property type="evidence" value="ECO:0007669"/>
    <property type="project" value="UniProtKB-KW"/>
</dbReference>
<evidence type="ECO:0000256" key="1">
    <source>
        <dbReference type="ARBA" id="ARBA00023002"/>
    </source>
</evidence>
<keyword evidence="4" id="KW-1185">Reference proteome</keyword>
<dbReference type="EMBL" id="SSOB01000001">
    <property type="protein sequence ID" value="THF84644.1"/>
    <property type="molecule type" value="Genomic_DNA"/>
</dbReference>
<sequence>MSCAIRRTGCWSGRICTCATSDDGTLPEFRWRRSEFSRSPMRHLSAEERMELERSRLPGTNLEVSPLCYGVMRFGSLVRGKEMYELYRQYCEAGGNFFDTAHSYACWIPGGDGASERGLGECLRRFGNRHEVVVATKGGHPHQGRFYPRPDDCMTAQVIASDITDSLERLQIDYIDLFVLHRDDPRHPVEEIVEMLNGEIASGRVRYIGASNWSVARLSQANEYAAQKGLQGFVVSSPQWNLAHPNHSPIGWDGRYDETALMMGERDLAWHSETRFPVMPWTPTAYGYLAGADSGNALSFDNAISRERRRRAERLADELACTPNQISLAYLLAHDFPVFPILGTVNAGHLADSLAADRIRLTAEQRNWLLMG</sequence>
<feature type="domain" description="NADP-dependent oxidoreductase" evidence="2">
    <location>
        <begin position="66"/>
        <end position="365"/>
    </location>
</feature>
<dbReference type="AlphaFoldDB" id="A0A4S4C9F2"/>
<dbReference type="InterPro" id="IPR036812">
    <property type="entry name" value="NAD(P)_OxRdtase_dom_sf"/>
</dbReference>
<evidence type="ECO:0000313" key="3">
    <source>
        <dbReference type="EMBL" id="THF84644.1"/>
    </source>
</evidence>
<protein>
    <submittedName>
        <fullName evidence="3">Aldo/keto reductase</fullName>
    </submittedName>
</protein>
<dbReference type="CDD" id="cd19082">
    <property type="entry name" value="AKR_AKR10A1_2"/>
    <property type="match status" value="1"/>
</dbReference>
<dbReference type="PANTHER" id="PTHR43364">
    <property type="entry name" value="NADH-SPECIFIC METHYLGLYOXAL REDUCTASE-RELATED"/>
    <property type="match status" value="1"/>
</dbReference>
<proteinExistence type="predicted"/>
<name>A0A4S4C9F2_9BACL</name>
<evidence type="ECO:0000313" key="4">
    <source>
        <dbReference type="Proteomes" id="UP000310636"/>
    </source>
</evidence>
<gene>
    <name evidence="3" type="ORF">E6C55_01315</name>
</gene>
<reference evidence="3 4" key="1">
    <citation type="submission" date="2019-04" db="EMBL/GenBank/DDBJ databases">
        <title>Cohnella sp. nov. isolated from preserved vegetables.</title>
        <authorList>
            <person name="Lin S.-Y."/>
            <person name="Hung M.-H."/>
            <person name="Young C.-C."/>
        </authorList>
    </citation>
    <scope>NUCLEOTIDE SEQUENCE [LARGE SCALE GENOMIC DNA]</scope>
    <source>
        <strain evidence="3 4">CC-MHH1044</strain>
    </source>
</reference>
<dbReference type="OrthoDB" id="9773828at2"/>
<accession>A0A4S4C9F2</accession>
<evidence type="ECO:0000259" key="2">
    <source>
        <dbReference type="Pfam" id="PF00248"/>
    </source>
</evidence>
<dbReference type="GO" id="GO:0005829">
    <property type="term" value="C:cytosol"/>
    <property type="evidence" value="ECO:0007669"/>
    <property type="project" value="TreeGrafter"/>
</dbReference>
<dbReference type="SUPFAM" id="SSF51430">
    <property type="entry name" value="NAD(P)-linked oxidoreductase"/>
    <property type="match status" value="1"/>
</dbReference>
<dbReference type="Gene3D" id="3.20.20.100">
    <property type="entry name" value="NADP-dependent oxidoreductase domain"/>
    <property type="match status" value="1"/>
</dbReference>
<dbReference type="InterPro" id="IPR023210">
    <property type="entry name" value="NADP_OxRdtase_dom"/>
</dbReference>
<dbReference type="Proteomes" id="UP000310636">
    <property type="component" value="Unassembled WGS sequence"/>
</dbReference>